<organism evidence="1 2">
    <name type="scientific">Sclerotinia nivalis</name>
    <dbReference type="NCBI Taxonomy" id="352851"/>
    <lineage>
        <taxon>Eukaryota</taxon>
        <taxon>Fungi</taxon>
        <taxon>Dikarya</taxon>
        <taxon>Ascomycota</taxon>
        <taxon>Pezizomycotina</taxon>
        <taxon>Leotiomycetes</taxon>
        <taxon>Helotiales</taxon>
        <taxon>Sclerotiniaceae</taxon>
        <taxon>Sclerotinia</taxon>
    </lineage>
</organism>
<evidence type="ECO:0000313" key="1">
    <source>
        <dbReference type="EMBL" id="KAJ8062762.1"/>
    </source>
</evidence>
<evidence type="ECO:0000313" key="2">
    <source>
        <dbReference type="Proteomes" id="UP001152300"/>
    </source>
</evidence>
<protein>
    <submittedName>
        <fullName evidence="1">Uncharacterized protein</fullName>
    </submittedName>
</protein>
<name>A0A9X0DID5_9HELO</name>
<accession>A0A9X0DID5</accession>
<sequence>MLSIVDALVKTERGRSVNSSSLLNHWDFSYGFFIGEIFASTYPDRVGRFIIDGVVDFDDYISGTEVNDIYLEDAVINSFFTYCYLAGSSLCDFYFGNSSEDIHSLFESIFLPLDASYAFTQHWTNTATVQEHPRLLATQLVTYEAAVTNLTITAIEAASYIGTTTVNITGTIPKLTE</sequence>
<reference evidence="1" key="1">
    <citation type="submission" date="2022-11" db="EMBL/GenBank/DDBJ databases">
        <title>Genome Resource of Sclerotinia nivalis Strain SnTB1, a Plant Pathogen Isolated from American Ginseng.</title>
        <authorList>
            <person name="Fan S."/>
        </authorList>
    </citation>
    <scope>NUCLEOTIDE SEQUENCE</scope>
    <source>
        <strain evidence="1">SnTB1</strain>
    </source>
</reference>
<dbReference type="AlphaFoldDB" id="A0A9X0DID5"/>
<keyword evidence="2" id="KW-1185">Reference proteome</keyword>
<gene>
    <name evidence="1" type="ORF">OCU04_008021</name>
</gene>
<dbReference type="EMBL" id="JAPEIS010000009">
    <property type="protein sequence ID" value="KAJ8062762.1"/>
    <property type="molecule type" value="Genomic_DNA"/>
</dbReference>
<comment type="caution">
    <text evidence="1">The sequence shown here is derived from an EMBL/GenBank/DDBJ whole genome shotgun (WGS) entry which is preliminary data.</text>
</comment>
<dbReference type="Proteomes" id="UP001152300">
    <property type="component" value="Unassembled WGS sequence"/>
</dbReference>
<proteinExistence type="predicted"/>
<dbReference type="OrthoDB" id="425534at2759"/>